<gene>
    <name evidence="4" type="ORF">JOF36_006282</name>
</gene>
<dbReference type="InterPro" id="IPR029058">
    <property type="entry name" value="AB_hydrolase_fold"/>
</dbReference>
<dbReference type="PANTHER" id="PTHR43798">
    <property type="entry name" value="MONOACYLGLYCEROL LIPASE"/>
    <property type="match status" value="1"/>
</dbReference>
<sequence length="352" mass="37316">MDLLPGVRAREVPTDRIRMHLLEAGPESGPPLVLVHGNLSTGRFYEHVMPALAADGFRVLAPDMRSFGRSEPAPIDATRGLDDWADDLAALLDALGITAPPHLAGWSTGGGAIARFALTRPTASLALIGPVGPYGYGGVRDDGTPVHPDGAGSGAGGANPEFVRRLRDGDTGTDSPFSIRNVMRRTYWSPAFRLPREREDLLVEEILLTTIGDGGYPGSAAASQHWPGFAAGDTGVLNALSSKHLRWDGIVGLETKPPLLWTHGSADLIVADGSMLEAGTLGQAGLIPGWPGAEVFPPQQMVGQIRTVLQRYAAAGGSVRTEWFDGSGHGPLFDAEARWTAVVREFLATVRR</sequence>
<feature type="region of interest" description="Disordered" evidence="2">
    <location>
        <begin position="145"/>
        <end position="175"/>
    </location>
</feature>
<protein>
    <submittedName>
        <fullName evidence="4">Pimeloyl-ACP methyl ester carboxylesterase</fullName>
    </submittedName>
</protein>
<dbReference type="PANTHER" id="PTHR43798:SF31">
    <property type="entry name" value="AB HYDROLASE SUPERFAMILY PROTEIN YCLE"/>
    <property type="match status" value="1"/>
</dbReference>
<keyword evidence="5" id="KW-1185">Reference proteome</keyword>
<comment type="caution">
    <text evidence="4">The sequence shown here is derived from an EMBL/GenBank/DDBJ whole genome shotgun (WGS) entry which is preliminary data.</text>
</comment>
<evidence type="ECO:0000259" key="3">
    <source>
        <dbReference type="Pfam" id="PF00561"/>
    </source>
</evidence>
<reference evidence="4 5" key="1">
    <citation type="submission" date="2021-03" db="EMBL/GenBank/DDBJ databases">
        <title>Sequencing the genomes of 1000 actinobacteria strains.</title>
        <authorList>
            <person name="Klenk H.-P."/>
        </authorList>
    </citation>
    <scope>NUCLEOTIDE SEQUENCE [LARGE SCALE GENOMIC DNA]</scope>
    <source>
        <strain evidence="4 5">DSM 45256</strain>
    </source>
</reference>
<dbReference type="Pfam" id="PF00561">
    <property type="entry name" value="Abhydrolase_1"/>
    <property type="match status" value="1"/>
</dbReference>
<dbReference type="InterPro" id="IPR000073">
    <property type="entry name" value="AB_hydrolase_1"/>
</dbReference>
<evidence type="ECO:0000256" key="2">
    <source>
        <dbReference type="SAM" id="MobiDB-lite"/>
    </source>
</evidence>
<dbReference type="RefSeq" id="WP_307862682.1">
    <property type="nucleotide sequence ID" value="NZ_JAGINU010000001.1"/>
</dbReference>
<evidence type="ECO:0000313" key="5">
    <source>
        <dbReference type="Proteomes" id="UP001519295"/>
    </source>
</evidence>
<evidence type="ECO:0000313" key="4">
    <source>
        <dbReference type="EMBL" id="MBP2370586.1"/>
    </source>
</evidence>
<name>A0ABS4W3J6_9PSEU</name>
<dbReference type="SUPFAM" id="SSF53474">
    <property type="entry name" value="alpha/beta-Hydrolases"/>
    <property type="match status" value="1"/>
</dbReference>
<keyword evidence="1" id="KW-0378">Hydrolase</keyword>
<dbReference type="InterPro" id="IPR050266">
    <property type="entry name" value="AB_hydrolase_sf"/>
</dbReference>
<accession>A0ABS4W3J6</accession>
<dbReference type="Gene3D" id="3.40.50.1820">
    <property type="entry name" value="alpha/beta hydrolase"/>
    <property type="match status" value="1"/>
</dbReference>
<feature type="domain" description="AB hydrolase-1" evidence="3">
    <location>
        <begin position="30"/>
        <end position="130"/>
    </location>
</feature>
<dbReference type="EMBL" id="JAGINU010000001">
    <property type="protein sequence ID" value="MBP2370586.1"/>
    <property type="molecule type" value="Genomic_DNA"/>
</dbReference>
<dbReference type="Proteomes" id="UP001519295">
    <property type="component" value="Unassembled WGS sequence"/>
</dbReference>
<evidence type="ECO:0000256" key="1">
    <source>
        <dbReference type="ARBA" id="ARBA00022801"/>
    </source>
</evidence>
<organism evidence="4 5">
    <name type="scientific">Pseudonocardia parietis</name>
    <dbReference type="NCBI Taxonomy" id="570936"/>
    <lineage>
        <taxon>Bacteria</taxon>
        <taxon>Bacillati</taxon>
        <taxon>Actinomycetota</taxon>
        <taxon>Actinomycetes</taxon>
        <taxon>Pseudonocardiales</taxon>
        <taxon>Pseudonocardiaceae</taxon>
        <taxon>Pseudonocardia</taxon>
    </lineage>
</organism>
<proteinExistence type="predicted"/>